<comment type="similarity">
    <text evidence="1">Belongs to the bacterial reverse transcriptase family.</text>
</comment>
<gene>
    <name evidence="3" type="primary">ltrA</name>
    <name evidence="3" type="ORF">GCM10022210_29000</name>
</gene>
<dbReference type="PANTHER" id="PTHR34047">
    <property type="entry name" value="NUCLEAR INTRON MATURASE 1, MITOCHONDRIAL-RELATED"/>
    <property type="match status" value="1"/>
</dbReference>
<keyword evidence="3" id="KW-0695">RNA-directed DNA polymerase</keyword>
<dbReference type="PANTHER" id="PTHR34047:SF8">
    <property type="entry name" value="PROTEIN YKFC"/>
    <property type="match status" value="1"/>
</dbReference>
<dbReference type="InterPro" id="IPR013597">
    <property type="entry name" value="Mat_intron_G2"/>
</dbReference>
<evidence type="ECO:0000313" key="3">
    <source>
        <dbReference type="EMBL" id="GAA3976456.1"/>
    </source>
</evidence>
<keyword evidence="3" id="KW-0808">Transferase</keyword>
<dbReference type="Proteomes" id="UP001500742">
    <property type="component" value="Unassembled WGS sequence"/>
</dbReference>
<evidence type="ECO:0000313" key="4">
    <source>
        <dbReference type="Proteomes" id="UP001500742"/>
    </source>
</evidence>
<dbReference type="EMBL" id="BAAAZC010000019">
    <property type="protein sequence ID" value="GAA3976456.1"/>
    <property type="molecule type" value="Genomic_DNA"/>
</dbReference>
<accession>A0ABP7Q5U9</accession>
<organism evidence="3 4">
    <name type="scientific">Mucilaginibacter dorajii</name>
    <dbReference type="NCBI Taxonomy" id="692994"/>
    <lineage>
        <taxon>Bacteria</taxon>
        <taxon>Pseudomonadati</taxon>
        <taxon>Bacteroidota</taxon>
        <taxon>Sphingobacteriia</taxon>
        <taxon>Sphingobacteriales</taxon>
        <taxon>Sphingobacteriaceae</taxon>
        <taxon>Mucilaginibacter</taxon>
    </lineage>
</organism>
<dbReference type="InterPro" id="IPR000477">
    <property type="entry name" value="RT_dom"/>
</dbReference>
<dbReference type="CDD" id="cd01651">
    <property type="entry name" value="RT_G2_intron"/>
    <property type="match status" value="1"/>
</dbReference>
<comment type="caution">
    <text evidence="3">The sequence shown here is derived from an EMBL/GenBank/DDBJ whole genome shotgun (WGS) entry which is preliminary data.</text>
</comment>
<dbReference type="InterPro" id="IPR043502">
    <property type="entry name" value="DNA/RNA_pol_sf"/>
</dbReference>
<dbReference type="SUPFAM" id="SSF56672">
    <property type="entry name" value="DNA/RNA polymerases"/>
    <property type="match status" value="1"/>
</dbReference>
<dbReference type="PROSITE" id="PS50878">
    <property type="entry name" value="RT_POL"/>
    <property type="match status" value="1"/>
</dbReference>
<keyword evidence="4" id="KW-1185">Reference proteome</keyword>
<protein>
    <submittedName>
        <fullName evidence="3">Group II intron reverse transcriptase/maturase</fullName>
    </submittedName>
</protein>
<evidence type="ECO:0000256" key="1">
    <source>
        <dbReference type="ARBA" id="ARBA00034120"/>
    </source>
</evidence>
<reference evidence="4" key="1">
    <citation type="journal article" date="2019" name="Int. J. Syst. Evol. Microbiol.">
        <title>The Global Catalogue of Microorganisms (GCM) 10K type strain sequencing project: providing services to taxonomists for standard genome sequencing and annotation.</title>
        <authorList>
            <consortium name="The Broad Institute Genomics Platform"/>
            <consortium name="The Broad Institute Genome Sequencing Center for Infectious Disease"/>
            <person name="Wu L."/>
            <person name="Ma J."/>
        </authorList>
    </citation>
    <scope>NUCLEOTIDE SEQUENCE [LARGE SCALE GENOMIC DNA]</scope>
    <source>
        <strain evidence="4">JCM 16601</strain>
    </source>
</reference>
<name>A0ABP7Q5U9_9SPHI</name>
<dbReference type="Pfam" id="PF00078">
    <property type="entry name" value="RVT_1"/>
    <property type="match status" value="1"/>
</dbReference>
<feature type="domain" description="Reverse transcriptase" evidence="2">
    <location>
        <begin position="76"/>
        <end position="309"/>
    </location>
</feature>
<keyword evidence="3" id="KW-0548">Nucleotidyltransferase</keyword>
<sequence length="430" mass="50120">MIKTSTKMQELRRRIYIKAKAEKAHRFWGMYVHVTKMETLQEAYRLAKAKDGAPGIDGVTFEQIEETGAEVFLLDIQQSLMSGSYLPARNRIKEILKDNGKTRTLGIPTIRDRVVQAALKLVIEPIFEADFQDGSYGYRPKRTAHTAVRRVEKAAVKGLRRVIDLDLKAYFDTIRHDILLNKVAERVDDDKIMKLLKLMLKAGGKIGVPQGGVISPLLSNIYLNEVDKMLEKAKETTRNGVYNQIEYARFADDMVILVSSNSSCNWIWDGVNRRLREELNKVKVEINEEKTRYINLYKDESFNFMGFNIRMVKTQSGKMRPNLIPKEGARTKLLNALKEIFRRYRSQPLQRVVQLMNPTIRGWIQYFKYGHSHAAFRYIKSWISRKVIRHIRRSKGKGGFGRQKWSMSRLFKVYNIYNDYTLARWKVEPI</sequence>
<dbReference type="NCBIfam" id="TIGR04416">
    <property type="entry name" value="group_II_RT_mat"/>
    <property type="match status" value="1"/>
</dbReference>
<dbReference type="Pfam" id="PF08388">
    <property type="entry name" value="GIIM"/>
    <property type="match status" value="1"/>
</dbReference>
<dbReference type="GO" id="GO:0003964">
    <property type="term" value="F:RNA-directed DNA polymerase activity"/>
    <property type="evidence" value="ECO:0007669"/>
    <property type="project" value="UniProtKB-KW"/>
</dbReference>
<dbReference type="InterPro" id="IPR051083">
    <property type="entry name" value="GrpII_Intron_Splice-Mob/Def"/>
</dbReference>
<dbReference type="InterPro" id="IPR030931">
    <property type="entry name" value="Group_II_RT_mat"/>
</dbReference>
<proteinExistence type="inferred from homology"/>
<evidence type="ECO:0000259" key="2">
    <source>
        <dbReference type="PROSITE" id="PS50878"/>
    </source>
</evidence>